<dbReference type="EMBL" id="BAAAQX010000047">
    <property type="protein sequence ID" value="GAA2215114.1"/>
    <property type="molecule type" value="Genomic_DNA"/>
</dbReference>
<organism evidence="1 2">
    <name type="scientific">Nonomuraea monospora</name>
    <dbReference type="NCBI Taxonomy" id="568818"/>
    <lineage>
        <taxon>Bacteria</taxon>
        <taxon>Bacillati</taxon>
        <taxon>Actinomycetota</taxon>
        <taxon>Actinomycetes</taxon>
        <taxon>Streptosporangiales</taxon>
        <taxon>Streptosporangiaceae</taxon>
        <taxon>Nonomuraea</taxon>
    </lineage>
</organism>
<protein>
    <submittedName>
        <fullName evidence="1">Uncharacterized protein</fullName>
    </submittedName>
</protein>
<name>A0ABN3D029_9ACTN</name>
<dbReference type="Proteomes" id="UP001499843">
    <property type="component" value="Unassembled WGS sequence"/>
</dbReference>
<evidence type="ECO:0000313" key="2">
    <source>
        <dbReference type="Proteomes" id="UP001499843"/>
    </source>
</evidence>
<evidence type="ECO:0000313" key="1">
    <source>
        <dbReference type="EMBL" id="GAA2215114.1"/>
    </source>
</evidence>
<gene>
    <name evidence="1" type="ORF">GCM10009850_105810</name>
</gene>
<comment type="caution">
    <text evidence="1">The sequence shown here is derived from an EMBL/GenBank/DDBJ whole genome shotgun (WGS) entry which is preliminary data.</text>
</comment>
<keyword evidence="2" id="KW-1185">Reference proteome</keyword>
<sequence length="114" mass="12923">MNPSQPAAALVRMVLPLDAAEELQRELSHMGIPSDVHEGYGLALVSVWVGLVIWCDRERFWWRTGWDASRKRTIYAWHPVLEPMRAAHRVARRYTDVRASSSSPTLVAGAQPCR</sequence>
<accession>A0ABN3D029</accession>
<proteinExistence type="predicted"/>
<reference evidence="1 2" key="1">
    <citation type="journal article" date="2019" name="Int. J. Syst. Evol. Microbiol.">
        <title>The Global Catalogue of Microorganisms (GCM) 10K type strain sequencing project: providing services to taxonomists for standard genome sequencing and annotation.</title>
        <authorList>
            <consortium name="The Broad Institute Genomics Platform"/>
            <consortium name="The Broad Institute Genome Sequencing Center for Infectious Disease"/>
            <person name="Wu L."/>
            <person name="Ma J."/>
        </authorList>
    </citation>
    <scope>NUCLEOTIDE SEQUENCE [LARGE SCALE GENOMIC DNA]</scope>
    <source>
        <strain evidence="1 2">JCM 16114</strain>
    </source>
</reference>